<organism evidence="15 16">
    <name type="scientific">Caldiarchaeum subterraneum</name>
    <dbReference type="NCBI Taxonomy" id="311458"/>
    <lineage>
        <taxon>Archaea</taxon>
        <taxon>Nitrososphaerota</taxon>
        <taxon>Candidatus Caldarchaeales</taxon>
        <taxon>Candidatus Caldarchaeaceae</taxon>
        <taxon>Candidatus Caldarchaeum</taxon>
    </lineage>
</organism>
<dbReference type="Gene3D" id="1.10.12.10">
    <property type="entry name" value="Lyase 2-enoyl-coa Hydratase, Chain A, domain 2"/>
    <property type="match status" value="1"/>
</dbReference>
<dbReference type="GO" id="GO:0070403">
    <property type="term" value="F:NAD+ binding"/>
    <property type="evidence" value="ECO:0007669"/>
    <property type="project" value="InterPro"/>
</dbReference>
<dbReference type="InterPro" id="IPR036291">
    <property type="entry name" value="NAD(P)-bd_dom_sf"/>
</dbReference>
<comment type="similarity">
    <text evidence="4">In the N-terminal section; belongs to the enoyl-CoA hydratase/isomerase family.</text>
</comment>
<dbReference type="Proteomes" id="UP000608579">
    <property type="component" value="Unassembled WGS sequence"/>
</dbReference>
<comment type="similarity">
    <text evidence="2">Belongs to the enoyl-CoA hydratase/isomerase family.</text>
</comment>
<evidence type="ECO:0000256" key="9">
    <source>
        <dbReference type="ARBA" id="ARBA00023027"/>
    </source>
</evidence>
<protein>
    <recommendedName>
        <fullName evidence="6">enoyl-CoA hydratase</fullName>
        <ecNumber evidence="6">4.2.1.17</ecNumber>
    </recommendedName>
</protein>
<dbReference type="SUPFAM" id="SSF51735">
    <property type="entry name" value="NAD(P)-binding Rossmann-fold domains"/>
    <property type="match status" value="1"/>
</dbReference>
<evidence type="ECO:0000256" key="11">
    <source>
        <dbReference type="ARBA" id="ARBA00023239"/>
    </source>
</evidence>
<comment type="similarity">
    <text evidence="3">In the central section; belongs to the 3-hydroxyacyl-CoA dehydrogenase family.</text>
</comment>
<dbReference type="Pfam" id="PF00378">
    <property type="entry name" value="ECH_1"/>
    <property type="match status" value="1"/>
</dbReference>
<name>A0A833EAT3_CALS0</name>
<evidence type="ECO:0000256" key="10">
    <source>
        <dbReference type="ARBA" id="ARBA00023098"/>
    </source>
</evidence>
<dbReference type="Gene3D" id="1.10.1040.10">
    <property type="entry name" value="N-(1-d-carboxylethyl)-l-norvaline Dehydrogenase, domain 2"/>
    <property type="match status" value="2"/>
</dbReference>
<gene>
    <name evidence="15" type="ORF">EYH45_05415</name>
</gene>
<dbReference type="UniPathway" id="UPA00659"/>
<comment type="similarity">
    <text evidence="5">Belongs to the 3-hydroxyacyl-CoA dehydrogenase family.</text>
</comment>
<feature type="domain" description="3-hydroxyacyl-CoA dehydrogenase C-terminal" evidence="13">
    <location>
        <begin position="175"/>
        <end position="270"/>
    </location>
</feature>
<dbReference type="InterPro" id="IPR050136">
    <property type="entry name" value="FA_oxidation_alpha_subunit"/>
</dbReference>
<dbReference type="InterPro" id="IPR013328">
    <property type="entry name" value="6PGD_dom2"/>
</dbReference>
<dbReference type="SUPFAM" id="SSF48179">
    <property type="entry name" value="6-phosphogluconate dehydrogenase C-terminal domain-like"/>
    <property type="match status" value="2"/>
</dbReference>
<dbReference type="GO" id="GO:0016509">
    <property type="term" value="F:long-chain (3S)-3-hydroxyacyl-CoA dehydrogenase (NAD+) activity"/>
    <property type="evidence" value="ECO:0007669"/>
    <property type="project" value="TreeGrafter"/>
</dbReference>
<feature type="domain" description="3-hydroxyacyl-CoA dehydrogenase NAD binding" evidence="14">
    <location>
        <begin position="1"/>
        <end position="172"/>
    </location>
</feature>
<comment type="pathway">
    <text evidence="1">Lipid metabolism; fatty acid beta-oxidation.</text>
</comment>
<proteinExistence type="inferred from homology"/>
<dbReference type="Gene3D" id="3.90.226.10">
    <property type="entry name" value="2-enoyl-CoA Hydratase, Chain A, domain 1"/>
    <property type="match status" value="1"/>
</dbReference>
<evidence type="ECO:0000256" key="5">
    <source>
        <dbReference type="ARBA" id="ARBA00009463"/>
    </source>
</evidence>
<dbReference type="InterPro" id="IPR001753">
    <property type="entry name" value="Enoyl-CoA_hydra/iso"/>
</dbReference>
<evidence type="ECO:0000256" key="3">
    <source>
        <dbReference type="ARBA" id="ARBA00007005"/>
    </source>
</evidence>
<evidence type="ECO:0000256" key="12">
    <source>
        <dbReference type="ARBA" id="ARBA00023268"/>
    </source>
</evidence>
<reference evidence="15" key="1">
    <citation type="journal article" date="2020" name="ISME J.">
        <title>Gammaproteobacteria mediating utilization of methyl-, sulfur- and petroleum organic compounds in deep ocean hydrothermal plumes.</title>
        <authorList>
            <person name="Zhou Z."/>
            <person name="Liu Y."/>
            <person name="Pan J."/>
            <person name="Cron B.R."/>
            <person name="Toner B.M."/>
            <person name="Anantharaman K."/>
            <person name="Breier J.A."/>
            <person name="Dick G.J."/>
            <person name="Li M."/>
        </authorList>
    </citation>
    <scope>NUCLEOTIDE SEQUENCE</scope>
    <source>
        <strain evidence="15">SZUA-1515</strain>
    </source>
</reference>
<dbReference type="SUPFAM" id="SSF52096">
    <property type="entry name" value="ClpP/crotonase"/>
    <property type="match status" value="1"/>
</dbReference>
<dbReference type="InterPro" id="IPR006180">
    <property type="entry name" value="3-OHacyl-CoA_DH_CS"/>
</dbReference>
<dbReference type="GO" id="GO:0006635">
    <property type="term" value="P:fatty acid beta-oxidation"/>
    <property type="evidence" value="ECO:0007669"/>
    <property type="project" value="UniProtKB-UniPathway"/>
</dbReference>
<keyword evidence="11" id="KW-0456">Lyase</keyword>
<dbReference type="GO" id="GO:0004300">
    <property type="term" value="F:enoyl-CoA hydratase activity"/>
    <property type="evidence" value="ECO:0007669"/>
    <property type="project" value="UniProtKB-EC"/>
</dbReference>
<keyword evidence="9" id="KW-0520">NAD</keyword>
<dbReference type="EMBL" id="DQVM01000105">
    <property type="protein sequence ID" value="HIQ29985.1"/>
    <property type="molecule type" value="Genomic_DNA"/>
</dbReference>
<dbReference type="EC" id="4.2.1.17" evidence="6"/>
<dbReference type="InterPro" id="IPR006176">
    <property type="entry name" value="3-OHacyl-CoA_DH_NAD-bd"/>
</dbReference>
<evidence type="ECO:0000256" key="4">
    <source>
        <dbReference type="ARBA" id="ARBA00008750"/>
    </source>
</evidence>
<comment type="caution">
    <text evidence="15">The sequence shown here is derived from an EMBL/GenBank/DDBJ whole genome shotgun (WGS) entry which is preliminary data.</text>
</comment>
<keyword evidence="7" id="KW-0276">Fatty acid metabolism</keyword>
<dbReference type="PANTHER" id="PTHR43612:SF3">
    <property type="entry name" value="TRIFUNCTIONAL ENZYME SUBUNIT ALPHA, MITOCHONDRIAL"/>
    <property type="match status" value="1"/>
</dbReference>
<dbReference type="PROSITE" id="PS00067">
    <property type="entry name" value="3HCDH"/>
    <property type="match status" value="1"/>
</dbReference>
<evidence type="ECO:0000256" key="1">
    <source>
        <dbReference type="ARBA" id="ARBA00005005"/>
    </source>
</evidence>
<evidence type="ECO:0000313" key="15">
    <source>
        <dbReference type="EMBL" id="HIQ29985.1"/>
    </source>
</evidence>
<evidence type="ECO:0000256" key="8">
    <source>
        <dbReference type="ARBA" id="ARBA00023002"/>
    </source>
</evidence>
<keyword evidence="12" id="KW-0511">Multifunctional enzyme</keyword>
<feature type="domain" description="3-hydroxyacyl-CoA dehydrogenase C-terminal" evidence="13">
    <location>
        <begin position="291"/>
        <end position="382"/>
    </location>
</feature>
<keyword evidence="10" id="KW-0443">Lipid metabolism</keyword>
<dbReference type="FunFam" id="3.90.226.10:FF:000009">
    <property type="entry name" value="Carnitinyl-CoA dehydratase"/>
    <property type="match status" value="1"/>
</dbReference>
<dbReference type="InterPro" id="IPR006108">
    <property type="entry name" value="3HC_DH_C"/>
</dbReference>
<dbReference type="InterPro" id="IPR014748">
    <property type="entry name" value="Enoyl-CoA_hydra_C"/>
</dbReference>
<dbReference type="Pfam" id="PF02737">
    <property type="entry name" value="3HCDH_N"/>
    <property type="match status" value="1"/>
</dbReference>
<dbReference type="FunFam" id="3.40.50.720:FF:000009">
    <property type="entry name" value="Fatty oxidation complex, alpha subunit"/>
    <property type="match status" value="1"/>
</dbReference>
<evidence type="ECO:0000259" key="14">
    <source>
        <dbReference type="Pfam" id="PF02737"/>
    </source>
</evidence>
<dbReference type="CDD" id="cd06558">
    <property type="entry name" value="crotonase-like"/>
    <property type="match status" value="1"/>
</dbReference>
<keyword evidence="8" id="KW-0560">Oxidoreductase</keyword>
<evidence type="ECO:0000256" key="7">
    <source>
        <dbReference type="ARBA" id="ARBA00022832"/>
    </source>
</evidence>
<evidence type="ECO:0000256" key="2">
    <source>
        <dbReference type="ARBA" id="ARBA00005254"/>
    </source>
</evidence>
<sequence>MGHGIAEITALAGHEVTLVDIKQEILDEALKKIEWSLGKFVEKKRITEKDMRNAMSRIKTSVSLEEAAKEANFVIEAVPENIDLKRSIFATLDKNAGPGVILATNTSTLPITEISQATNRPELVVGMHFFNPPPLMPLVEVIYGEKTSDDTVAKTVELAKQMGKEVVICRKDVPGFIVNRIVGPLLNEACWMVHRGEARPEEIDSAVRYKAGLPMGLLELADYTGIDTTYLAAESVKKRDPSNVMPCPLFKEYYEKGYLGMKSKRGFYTYGEGPYSRPQIPREAGEKIDVVRVLAVGINSAAWMLRNGVASLNDIDKAVKLGLGFPKGILEMADEFGIDNVVNTLEELRRKYGDYYTPDPLLVEMKTQNKLGRKTGHGFYNYEAERRFSEIIVKAEEGIGWIILNRPQRLNALTLKMADEVIQALDEFTANRDVRVIVIRGAGDRAFSAGADVTAFTEIPSPHNVIELSQKFQAMMDKVEATPKPVIAAIDGFALGGGCELIQACDFRIATTRSEFGQPEIRLGLIPGAGGTQRLARLIGVAKAKELIMLGERISAEEAYKMGLVNKLVEPSMLEEEVRSLAKKLAEMPPVALKAAKISINYGTQVPLNVGLNLEKSLFSLLFSTKDFIEGVSAFLSKRKPEFKGE</sequence>
<dbReference type="InterPro" id="IPR008927">
    <property type="entry name" value="6-PGluconate_DH-like_C_sf"/>
</dbReference>
<dbReference type="PANTHER" id="PTHR43612">
    <property type="entry name" value="TRIFUNCTIONAL ENZYME SUBUNIT ALPHA"/>
    <property type="match status" value="1"/>
</dbReference>
<evidence type="ECO:0000313" key="16">
    <source>
        <dbReference type="Proteomes" id="UP000608579"/>
    </source>
</evidence>
<dbReference type="Gene3D" id="3.40.50.720">
    <property type="entry name" value="NAD(P)-binding Rossmann-like Domain"/>
    <property type="match status" value="1"/>
</dbReference>
<accession>A0A833EAT3</accession>
<dbReference type="InterPro" id="IPR029045">
    <property type="entry name" value="ClpP/crotonase-like_dom_sf"/>
</dbReference>
<evidence type="ECO:0000256" key="6">
    <source>
        <dbReference type="ARBA" id="ARBA00012076"/>
    </source>
</evidence>
<dbReference type="AlphaFoldDB" id="A0A833EAT3"/>
<dbReference type="FunFam" id="1.10.12.10:FF:000001">
    <property type="entry name" value="Probable enoyl-CoA hydratase, mitochondrial"/>
    <property type="match status" value="1"/>
</dbReference>
<evidence type="ECO:0000259" key="13">
    <source>
        <dbReference type="Pfam" id="PF00725"/>
    </source>
</evidence>
<dbReference type="Pfam" id="PF00725">
    <property type="entry name" value="3HCDH"/>
    <property type="match status" value="2"/>
</dbReference>